<keyword evidence="6" id="KW-0131">Cell cycle</keyword>
<feature type="compositionally biased region" description="Gly residues" evidence="8">
    <location>
        <begin position="608"/>
        <end position="617"/>
    </location>
</feature>
<dbReference type="AlphaFoldDB" id="A0AAQ3LZ76"/>
<evidence type="ECO:0000256" key="6">
    <source>
        <dbReference type="ARBA" id="ARBA00023306"/>
    </source>
</evidence>
<dbReference type="Pfam" id="PF13181">
    <property type="entry name" value="TPR_8"/>
    <property type="match status" value="1"/>
</dbReference>
<accession>A0AAQ3LZ76</accession>
<dbReference type="GO" id="GO:0016567">
    <property type="term" value="P:protein ubiquitination"/>
    <property type="evidence" value="ECO:0007669"/>
    <property type="project" value="TreeGrafter"/>
</dbReference>
<feature type="repeat" description="TPR" evidence="7">
    <location>
        <begin position="477"/>
        <end position="510"/>
    </location>
</feature>
<evidence type="ECO:0000256" key="8">
    <source>
        <dbReference type="SAM" id="MobiDB-lite"/>
    </source>
</evidence>
<evidence type="ECO:0000256" key="4">
    <source>
        <dbReference type="ARBA" id="ARBA00022786"/>
    </source>
</evidence>
<feature type="repeat" description="TPR" evidence="7">
    <location>
        <begin position="436"/>
        <end position="469"/>
    </location>
</feature>
<evidence type="ECO:0000256" key="1">
    <source>
        <dbReference type="ARBA" id="ARBA00022618"/>
    </source>
</evidence>
<dbReference type="PANTHER" id="PTHR12558">
    <property type="entry name" value="CELL DIVISION CYCLE 16,23,27"/>
    <property type="match status" value="1"/>
</dbReference>
<keyword evidence="2" id="KW-0677">Repeat</keyword>
<dbReference type="Gene3D" id="1.25.40.10">
    <property type="entry name" value="Tetratricopeptide repeat domain"/>
    <property type="match status" value="1"/>
</dbReference>
<evidence type="ECO:0000256" key="7">
    <source>
        <dbReference type="PROSITE-ProRule" id="PRU00339"/>
    </source>
</evidence>
<dbReference type="GO" id="GO:0031145">
    <property type="term" value="P:anaphase-promoting complex-dependent catabolic process"/>
    <property type="evidence" value="ECO:0007669"/>
    <property type="project" value="TreeGrafter"/>
</dbReference>
<evidence type="ECO:0000313" key="9">
    <source>
        <dbReference type="EMBL" id="WPG98352.1"/>
    </source>
</evidence>
<feature type="region of interest" description="Disordered" evidence="8">
    <location>
        <begin position="113"/>
        <end position="143"/>
    </location>
</feature>
<name>A0AAQ3LZ76_9PEZI</name>
<keyword evidence="1" id="KW-0132">Cell division</keyword>
<keyword evidence="10" id="KW-1185">Reference proteome</keyword>
<evidence type="ECO:0000256" key="3">
    <source>
        <dbReference type="ARBA" id="ARBA00022776"/>
    </source>
</evidence>
<dbReference type="SMART" id="SM00028">
    <property type="entry name" value="TPR"/>
    <property type="match status" value="7"/>
</dbReference>
<keyword evidence="3" id="KW-0498">Mitosis</keyword>
<organism evidence="9 10">
    <name type="scientific">Acrodontium crateriforme</name>
    <dbReference type="NCBI Taxonomy" id="150365"/>
    <lineage>
        <taxon>Eukaryota</taxon>
        <taxon>Fungi</taxon>
        <taxon>Dikarya</taxon>
        <taxon>Ascomycota</taxon>
        <taxon>Pezizomycotina</taxon>
        <taxon>Dothideomycetes</taxon>
        <taxon>Dothideomycetidae</taxon>
        <taxon>Mycosphaerellales</taxon>
        <taxon>Teratosphaeriaceae</taxon>
        <taxon>Acrodontium</taxon>
    </lineage>
</organism>
<feature type="repeat" description="TPR" evidence="7">
    <location>
        <begin position="334"/>
        <end position="367"/>
    </location>
</feature>
<dbReference type="InterPro" id="IPR011990">
    <property type="entry name" value="TPR-like_helical_dom_sf"/>
</dbReference>
<sequence>MESFLRRWRQDALDKHQLDSAIFIGDKLLALTNADEDAYILAQTHFTAGNYTRAISFVSRSDLLQRSAAARYLSAHCYIKQNRHEDALGILGDKNPVHLITTSDSARRKLQHMTNGLSSKQGGKSRGLTRVDRVDRSEERDREDATNLKYEAGMCYLRGLCYAKQNAFDRAKECYKDAVRIDVQCFEAFDQLMKNSLMSPGEEWDFLDSLNFDSIPSDPDAPANAQEGALFTRNLYITRLSKYARPEDFNTAIETLSSHYRLSENSDILHAKAEILFTSSRFEAALILTSAILEYDPYNFASMPLHLALLYQLNHTNALFALSHDLADTHPGEPCTWLAVGTYYLSTNRIPEARSYFSKASLMDPHFGPAWIGFAHTFAAEGEGDQAIAAYSTAARLFQGTHLPQMFLGMQEIALDNLTIAREYLTTAYTLSDRDPLLVNELGVVAYKEGEYESAVRHFMLALRIAEENEAPAHQYNSTRLNLAHALRRGGQFQEALEQFDEVIRLGMRDCGVFTSKGLVLLELDQAFEATVALHEGLAISPQDPIASDLLAKALSCLEEEGVLGGADEEAVDIGLRNKLAEVKRTRDTGRRRRPRKQVYDSMDLDGGEGGAGGARP</sequence>
<proteinExistence type="predicted"/>
<dbReference type="PANTHER" id="PTHR12558:SF9">
    <property type="entry name" value="CELL DIVISION CYCLE PROTEIN 16 HOMOLOG"/>
    <property type="match status" value="1"/>
</dbReference>
<dbReference type="GO" id="GO:0005737">
    <property type="term" value="C:cytoplasm"/>
    <property type="evidence" value="ECO:0007669"/>
    <property type="project" value="TreeGrafter"/>
</dbReference>
<keyword evidence="4" id="KW-0833">Ubl conjugation pathway</keyword>
<evidence type="ECO:0000256" key="5">
    <source>
        <dbReference type="ARBA" id="ARBA00022803"/>
    </source>
</evidence>
<evidence type="ECO:0000256" key="2">
    <source>
        <dbReference type="ARBA" id="ARBA00022737"/>
    </source>
</evidence>
<dbReference type="GO" id="GO:0051301">
    <property type="term" value="P:cell division"/>
    <property type="evidence" value="ECO:0007669"/>
    <property type="project" value="UniProtKB-KW"/>
</dbReference>
<gene>
    <name evidence="9" type="ORF">R9X50_00114100</name>
</gene>
<reference evidence="9 10" key="1">
    <citation type="submission" date="2023-11" db="EMBL/GenBank/DDBJ databases">
        <title>An acidophilic fungus is an integral part of prey digestion in a carnivorous sundew plant.</title>
        <authorList>
            <person name="Tsai I.J."/>
        </authorList>
    </citation>
    <scope>NUCLEOTIDE SEQUENCE [LARGE SCALE GENOMIC DNA]</scope>
    <source>
        <strain evidence="9">169a</strain>
    </source>
</reference>
<dbReference type="GO" id="GO:0005680">
    <property type="term" value="C:anaphase-promoting complex"/>
    <property type="evidence" value="ECO:0007669"/>
    <property type="project" value="TreeGrafter"/>
</dbReference>
<dbReference type="Pfam" id="PF13424">
    <property type="entry name" value="TPR_12"/>
    <property type="match status" value="1"/>
</dbReference>
<feature type="region of interest" description="Disordered" evidence="8">
    <location>
        <begin position="585"/>
        <end position="617"/>
    </location>
</feature>
<keyword evidence="5 7" id="KW-0802">TPR repeat</keyword>
<evidence type="ECO:0000313" key="10">
    <source>
        <dbReference type="Proteomes" id="UP001303373"/>
    </source>
</evidence>
<dbReference type="Proteomes" id="UP001303373">
    <property type="component" value="Chromosome 2"/>
</dbReference>
<dbReference type="PROSITE" id="PS50005">
    <property type="entry name" value="TPR"/>
    <property type="match status" value="3"/>
</dbReference>
<feature type="compositionally biased region" description="Basic and acidic residues" evidence="8">
    <location>
        <begin position="129"/>
        <end position="143"/>
    </location>
</feature>
<feature type="compositionally biased region" description="Polar residues" evidence="8">
    <location>
        <begin position="113"/>
        <end position="122"/>
    </location>
</feature>
<dbReference type="EMBL" id="CP138581">
    <property type="protein sequence ID" value="WPG98352.1"/>
    <property type="molecule type" value="Genomic_DNA"/>
</dbReference>
<dbReference type="SUPFAM" id="SSF48452">
    <property type="entry name" value="TPR-like"/>
    <property type="match status" value="2"/>
</dbReference>
<dbReference type="GO" id="GO:0045842">
    <property type="term" value="P:positive regulation of mitotic metaphase/anaphase transition"/>
    <property type="evidence" value="ECO:0007669"/>
    <property type="project" value="TreeGrafter"/>
</dbReference>
<dbReference type="Pfam" id="PF12895">
    <property type="entry name" value="ANAPC3"/>
    <property type="match status" value="1"/>
</dbReference>
<protein>
    <submittedName>
        <fullName evidence="9">Uncharacterized protein</fullName>
    </submittedName>
</protein>
<dbReference type="InterPro" id="IPR019734">
    <property type="entry name" value="TPR_rpt"/>
</dbReference>